<sequence length="315" mass="34296">MMKKRIVLTCLLLATLLVSSACSNSTAGKKKDDGKITFGVTFQTLQHEFFVSMKKGLEETAKEHNVEILFSDANFQFDKQQSAMEDFSSQKVDAILTVPVNSEGIASSIKSAKSKGIPVVTLDIGSNEEVEDLYIASDNYLGGKLAAEYLTKTLGITSGNIFIMTAPEDLSIRERVDGFKEVLKDFPNIKIATDQHGGVSRDKALQITENVLQSNPKLDIIFSSNDEMTMGALKAVQAAKKEKDITIIGYDLSQDIAEEIKKGSAIKAVTAQDPYAIGKAAIEDALKLINKEKLPKKIGIDVKVVDAKNIDEVTN</sequence>
<evidence type="ECO:0000256" key="3">
    <source>
        <dbReference type="ARBA" id="ARBA00022729"/>
    </source>
</evidence>
<feature type="chain" id="PRO_5038905400" evidence="4">
    <location>
        <begin position="24"/>
        <end position="315"/>
    </location>
</feature>
<accession>A0A417YIP2</accession>
<reference evidence="6 7" key="1">
    <citation type="journal article" date="2017" name="Int. J. Syst. Evol. Microbiol.">
        <title>Bacillus notoginsengisoli sp. nov., a novel bacterium isolated from the rhizosphere of Panax notoginseng.</title>
        <authorList>
            <person name="Zhang M.Y."/>
            <person name="Cheng J."/>
            <person name="Cai Y."/>
            <person name="Zhang T.Y."/>
            <person name="Wu Y.Y."/>
            <person name="Manikprabhu D."/>
            <person name="Li W.J."/>
            <person name="Zhang Y.X."/>
        </authorList>
    </citation>
    <scope>NUCLEOTIDE SEQUENCE [LARGE SCALE GENOMIC DNA]</scope>
    <source>
        <strain evidence="6 7">JCM 30743</strain>
    </source>
</reference>
<comment type="similarity">
    <text evidence="2">Belongs to the bacterial solute-binding protein 2 family.</text>
</comment>
<keyword evidence="3 4" id="KW-0732">Signal</keyword>
<evidence type="ECO:0000259" key="5">
    <source>
        <dbReference type="Pfam" id="PF13407"/>
    </source>
</evidence>
<dbReference type="OrthoDB" id="9814427at2"/>
<dbReference type="InterPro" id="IPR025997">
    <property type="entry name" value="SBP_2_dom"/>
</dbReference>
<dbReference type="GO" id="GO:0030246">
    <property type="term" value="F:carbohydrate binding"/>
    <property type="evidence" value="ECO:0007669"/>
    <property type="project" value="UniProtKB-ARBA"/>
</dbReference>
<feature type="domain" description="Periplasmic binding protein" evidence="5">
    <location>
        <begin position="38"/>
        <end position="293"/>
    </location>
</feature>
<evidence type="ECO:0000313" key="7">
    <source>
        <dbReference type="Proteomes" id="UP000284416"/>
    </source>
</evidence>
<keyword evidence="7" id="KW-1185">Reference proteome</keyword>
<dbReference type="SUPFAM" id="SSF53822">
    <property type="entry name" value="Periplasmic binding protein-like I"/>
    <property type="match status" value="1"/>
</dbReference>
<dbReference type="Gene3D" id="3.40.50.2300">
    <property type="match status" value="2"/>
</dbReference>
<feature type="signal peptide" evidence="4">
    <location>
        <begin position="1"/>
        <end position="23"/>
    </location>
</feature>
<comment type="subcellular location">
    <subcellularLocation>
        <location evidence="1">Cell envelope</location>
    </subcellularLocation>
</comment>
<dbReference type="PROSITE" id="PS51257">
    <property type="entry name" value="PROKAR_LIPOPROTEIN"/>
    <property type="match status" value="1"/>
</dbReference>
<dbReference type="EMBL" id="QWEG01000018">
    <property type="protein sequence ID" value="RHW32804.1"/>
    <property type="molecule type" value="Genomic_DNA"/>
</dbReference>
<protein>
    <submittedName>
        <fullName evidence="6">Sugar ABC transporter substrate-binding protein</fullName>
    </submittedName>
</protein>
<evidence type="ECO:0000256" key="4">
    <source>
        <dbReference type="SAM" id="SignalP"/>
    </source>
</evidence>
<proteinExistence type="inferred from homology"/>
<name>A0A417YIP2_9BACI</name>
<comment type="caution">
    <text evidence="6">The sequence shown here is derived from an EMBL/GenBank/DDBJ whole genome shotgun (WGS) entry which is preliminary data.</text>
</comment>
<gene>
    <name evidence="6" type="ORF">D1B31_20870</name>
</gene>
<dbReference type="PANTHER" id="PTHR46847">
    <property type="entry name" value="D-ALLOSE-BINDING PERIPLASMIC PROTEIN-RELATED"/>
    <property type="match status" value="1"/>
</dbReference>
<evidence type="ECO:0000256" key="1">
    <source>
        <dbReference type="ARBA" id="ARBA00004196"/>
    </source>
</evidence>
<dbReference type="RefSeq" id="WP_118924091.1">
    <property type="nucleotide sequence ID" value="NZ_QWEG01000018.1"/>
</dbReference>
<dbReference type="PANTHER" id="PTHR46847:SF1">
    <property type="entry name" value="D-ALLOSE-BINDING PERIPLASMIC PROTEIN-RELATED"/>
    <property type="match status" value="1"/>
</dbReference>
<organism evidence="6 7">
    <name type="scientific">Neobacillus notoginsengisoli</name>
    <dbReference type="NCBI Taxonomy" id="1578198"/>
    <lineage>
        <taxon>Bacteria</taxon>
        <taxon>Bacillati</taxon>
        <taxon>Bacillota</taxon>
        <taxon>Bacilli</taxon>
        <taxon>Bacillales</taxon>
        <taxon>Bacillaceae</taxon>
        <taxon>Neobacillus</taxon>
    </lineage>
</organism>
<dbReference type="AlphaFoldDB" id="A0A417YIP2"/>
<evidence type="ECO:0000313" key="6">
    <source>
        <dbReference type="EMBL" id="RHW32804.1"/>
    </source>
</evidence>
<dbReference type="Pfam" id="PF13407">
    <property type="entry name" value="Peripla_BP_4"/>
    <property type="match status" value="1"/>
</dbReference>
<dbReference type="Proteomes" id="UP000284416">
    <property type="component" value="Unassembled WGS sequence"/>
</dbReference>
<dbReference type="InterPro" id="IPR028082">
    <property type="entry name" value="Peripla_BP_I"/>
</dbReference>
<evidence type="ECO:0000256" key="2">
    <source>
        <dbReference type="ARBA" id="ARBA00007639"/>
    </source>
</evidence>
<dbReference type="GO" id="GO:0030313">
    <property type="term" value="C:cell envelope"/>
    <property type="evidence" value="ECO:0007669"/>
    <property type="project" value="UniProtKB-SubCell"/>
</dbReference>